<evidence type="ECO:0008006" key="3">
    <source>
        <dbReference type="Google" id="ProtNLM"/>
    </source>
</evidence>
<comment type="caution">
    <text evidence="1">The sequence shown here is derived from an EMBL/GenBank/DDBJ whole genome shotgun (WGS) entry which is preliminary data.</text>
</comment>
<dbReference type="SUPFAM" id="SSF53756">
    <property type="entry name" value="UDP-Glycosyltransferase/glycogen phosphorylase"/>
    <property type="match status" value="1"/>
</dbReference>
<evidence type="ECO:0000313" key="1">
    <source>
        <dbReference type="EMBL" id="OGH78495.1"/>
    </source>
</evidence>
<dbReference type="PANTHER" id="PTHR45947:SF3">
    <property type="entry name" value="SULFOQUINOVOSYL TRANSFERASE SQD2"/>
    <property type="match status" value="1"/>
</dbReference>
<accession>A0A1F6N3C6</accession>
<dbReference type="PANTHER" id="PTHR45947">
    <property type="entry name" value="SULFOQUINOVOSYL TRANSFERASE SQD2"/>
    <property type="match status" value="1"/>
</dbReference>
<dbReference type="Gene3D" id="3.40.50.2000">
    <property type="entry name" value="Glycogen Phosphorylase B"/>
    <property type="match status" value="2"/>
</dbReference>
<protein>
    <recommendedName>
        <fullName evidence="3">Glycosyl transferase family 1 domain-containing protein</fullName>
    </recommendedName>
</protein>
<evidence type="ECO:0000313" key="2">
    <source>
        <dbReference type="Proteomes" id="UP000177040"/>
    </source>
</evidence>
<dbReference type="InterPro" id="IPR050194">
    <property type="entry name" value="Glycosyltransferase_grp1"/>
</dbReference>
<dbReference type="GO" id="GO:0016757">
    <property type="term" value="F:glycosyltransferase activity"/>
    <property type="evidence" value="ECO:0007669"/>
    <property type="project" value="TreeGrafter"/>
</dbReference>
<dbReference type="Pfam" id="PF13692">
    <property type="entry name" value="Glyco_trans_1_4"/>
    <property type="match status" value="1"/>
</dbReference>
<name>A0A1F6N3C6_9BACT</name>
<dbReference type="Proteomes" id="UP000177040">
    <property type="component" value="Unassembled WGS sequence"/>
</dbReference>
<proteinExistence type="predicted"/>
<organism evidence="1 2">
    <name type="scientific">Candidatus Magasanikbacteria bacterium RIFCSPLOWO2_01_FULL_40_15</name>
    <dbReference type="NCBI Taxonomy" id="1798686"/>
    <lineage>
        <taxon>Bacteria</taxon>
        <taxon>Candidatus Magasanikiibacteriota</taxon>
    </lineage>
</organism>
<gene>
    <name evidence="1" type="ORF">A2983_03190</name>
</gene>
<sequence>MKLLVITQKVDKNDSNLGFFHAWLEKIAQRVDYLYVICLEKGEYSLPENVTVLSLGKEENRSRLKYLWRFYFYIFKYEKEYDGVLVHMNPEYIVLGGWLWRLWQKKVLLWYTHKSVDLKLKIAEKLVTKIFTASKESFRLKSNKVEIVGHGINVAEFWSSTSSGRAYYDQNLVLKLITVGRIAPAKDLETIIKAVVYLIEKKSGLSVSLDIIGEAILPQDIVYQENLKNKYAQFSQTIKFLGKRNHQEMPKEYQSHQLFVHSSKTGSVDKVVLEALASGCPVVTSGEAYADAVQQGVVFVFPIGDYKKLAEAIEKTQSSGILNSDKLPNVSAIEYVRKNHNLDLLINRIQGYFSQK</sequence>
<dbReference type="CDD" id="cd03801">
    <property type="entry name" value="GT4_PimA-like"/>
    <property type="match status" value="1"/>
</dbReference>
<dbReference type="AlphaFoldDB" id="A0A1F6N3C6"/>
<dbReference type="EMBL" id="MFQH01000009">
    <property type="protein sequence ID" value="OGH78495.1"/>
    <property type="molecule type" value="Genomic_DNA"/>
</dbReference>
<reference evidence="1 2" key="1">
    <citation type="journal article" date="2016" name="Nat. Commun.">
        <title>Thousands of microbial genomes shed light on interconnected biogeochemical processes in an aquifer system.</title>
        <authorList>
            <person name="Anantharaman K."/>
            <person name="Brown C.T."/>
            <person name="Hug L.A."/>
            <person name="Sharon I."/>
            <person name="Castelle C.J."/>
            <person name="Probst A.J."/>
            <person name="Thomas B.C."/>
            <person name="Singh A."/>
            <person name="Wilkins M.J."/>
            <person name="Karaoz U."/>
            <person name="Brodie E.L."/>
            <person name="Williams K.H."/>
            <person name="Hubbard S.S."/>
            <person name="Banfield J.F."/>
        </authorList>
    </citation>
    <scope>NUCLEOTIDE SEQUENCE [LARGE SCALE GENOMIC DNA]</scope>
</reference>